<keyword evidence="3" id="KW-1185">Reference proteome</keyword>
<evidence type="ECO:0000256" key="1">
    <source>
        <dbReference type="SAM" id="MobiDB-lite"/>
    </source>
</evidence>
<accession>A0A914YY14</accession>
<keyword evidence="2" id="KW-0472">Membrane</keyword>
<sequence length="127" mass="14177">MLCNENTTVLYDRVLVSDFPSSVIIIVTFVIAIFGLICIHVTLAVEACIQKSSKQLLEQTVMREEAPDYYLGEDTKYYTYIPAEDDKPPTNAPGAPGDQPPPPTTIDQKALDELLESNKKTKENEKK</sequence>
<reference evidence="4" key="1">
    <citation type="submission" date="2022-11" db="UniProtKB">
        <authorList>
            <consortium name="WormBaseParasite"/>
        </authorList>
    </citation>
    <scope>IDENTIFICATION</scope>
</reference>
<dbReference type="AlphaFoldDB" id="A0A914YY14"/>
<name>A0A914YY14_9BILA</name>
<keyword evidence="2" id="KW-0812">Transmembrane</keyword>
<protein>
    <submittedName>
        <fullName evidence="4">Uncharacterized protein</fullName>
    </submittedName>
</protein>
<organism evidence="3 4">
    <name type="scientific">Panagrolaimus superbus</name>
    <dbReference type="NCBI Taxonomy" id="310955"/>
    <lineage>
        <taxon>Eukaryota</taxon>
        <taxon>Metazoa</taxon>
        <taxon>Ecdysozoa</taxon>
        <taxon>Nematoda</taxon>
        <taxon>Chromadorea</taxon>
        <taxon>Rhabditida</taxon>
        <taxon>Tylenchina</taxon>
        <taxon>Panagrolaimomorpha</taxon>
        <taxon>Panagrolaimoidea</taxon>
        <taxon>Panagrolaimidae</taxon>
        <taxon>Panagrolaimus</taxon>
    </lineage>
</organism>
<evidence type="ECO:0000313" key="4">
    <source>
        <dbReference type="WBParaSite" id="PSU_v2.g4843.t1"/>
    </source>
</evidence>
<feature type="transmembrane region" description="Helical" evidence="2">
    <location>
        <begin position="23"/>
        <end position="45"/>
    </location>
</feature>
<dbReference type="WBParaSite" id="PSU_v2.g4843.t1">
    <property type="protein sequence ID" value="PSU_v2.g4843.t1"/>
    <property type="gene ID" value="PSU_v2.g4843"/>
</dbReference>
<keyword evidence="2" id="KW-1133">Transmembrane helix</keyword>
<feature type="region of interest" description="Disordered" evidence="1">
    <location>
        <begin position="81"/>
        <end position="109"/>
    </location>
</feature>
<evidence type="ECO:0000256" key="2">
    <source>
        <dbReference type="SAM" id="Phobius"/>
    </source>
</evidence>
<evidence type="ECO:0000313" key="3">
    <source>
        <dbReference type="Proteomes" id="UP000887577"/>
    </source>
</evidence>
<dbReference type="Proteomes" id="UP000887577">
    <property type="component" value="Unplaced"/>
</dbReference>
<proteinExistence type="predicted"/>